<name>A0A1I3X6G2_9BACT</name>
<accession>A0A1I3X6G2</accession>
<gene>
    <name evidence="1" type="ORF">SAMN04488082_11561</name>
</gene>
<dbReference type="Gene3D" id="3.40.50.300">
    <property type="entry name" value="P-loop containing nucleotide triphosphate hydrolases"/>
    <property type="match status" value="1"/>
</dbReference>
<evidence type="ECO:0000313" key="2">
    <source>
        <dbReference type="Proteomes" id="UP000198635"/>
    </source>
</evidence>
<dbReference type="OrthoDB" id="9763644at2"/>
<dbReference type="AlphaFoldDB" id="A0A1I3X6G2"/>
<sequence>MKEIMLKGLQLSCYSACVDIWNNSSIIRNNHAFIEKNNLSFCDHLFKEIEKHEAEAILSTNNLDTSSLKSLGEGTIIIIPFKRISDGSICALRMVDKFMNQIVIDAREHGEAVFFGTEEIPRNAANDVLIILSTEINAAVDAATEVGAIGAVPLFADELATSGSELRDVLPDVYIVILAELTEDGAIKEEYESMAQASRAVLAKPDFGPKRKRHETSFGQLSQRVDRGMAVAHSVQIAVERLLKENLSQAELIKQENGLIFKCAADIVPQPIDWLWLGWLAKKKFHIIGGPPGSSKTTAAVMVAATVSTGGYWPDGTRCERGQVAIWSGEDGAEDTLVPRLIAAGADLNNIHFLNGVVGESGAGNRAFDTSRDYPKVRQAAEIIGGLRLLILDPIVSSISGDSHKNAEVRRDLQPVIEFAEQANCVVIGITHFSKGTQGKDVAERITGSIAFSALPRVVMVISKRMNKETGQEERVIVRAKSNIGPDRGGFTFDVKEVELPSVPGLFASKVEWGVFLDEDAKTILDNAAPSQQKVSAREEATSFLEQILADGPLRQRDVKEATEVKGLAWATVRRAKTLLGIVTKKKAYSDAGYWEWSLPGEGVEVEPAEFPTDFDQTVANLGSPDTCEDDPKMLTCS</sequence>
<reference evidence="2" key="1">
    <citation type="submission" date="2016-10" db="EMBL/GenBank/DDBJ databases">
        <authorList>
            <person name="Varghese N."/>
            <person name="Submissions S."/>
        </authorList>
    </citation>
    <scope>NUCLEOTIDE SEQUENCE [LARGE SCALE GENOMIC DNA]</scope>
    <source>
        <strain evidence="2">DSM 5918</strain>
    </source>
</reference>
<dbReference type="SUPFAM" id="SSF52540">
    <property type="entry name" value="P-loop containing nucleoside triphosphate hydrolases"/>
    <property type="match status" value="1"/>
</dbReference>
<evidence type="ECO:0000313" key="1">
    <source>
        <dbReference type="EMBL" id="SFK14897.1"/>
    </source>
</evidence>
<protein>
    <submittedName>
        <fullName evidence="1">AAA domain-containing protein</fullName>
    </submittedName>
</protein>
<dbReference type="Proteomes" id="UP000198635">
    <property type="component" value="Unassembled WGS sequence"/>
</dbReference>
<dbReference type="RefSeq" id="WP_092376824.1">
    <property type="nucleotide sequence ID" value="NZ_FORX01000015.1"/>
</dbReference>
<dbReference type="Pfam" id="PF13481">
    <property type="entry name" value="AAA_25"/>
    <property type="match status" value="1"/>
</dbReference>
<dbReference type="EMBL" id="FORX01000015">
    <property type="protein sequence ID" value="SFK14897.1"/>
    <property type="molecule type" value="Genomic_DNA"/>
</dbReference>
<proteinExistence type="predicted"/>
<keyword evidence="2" id="KW-1185">Reference proteome</keyword>
<organism evidence="1 2">
    <name type="scientific">Desulfomicrobium apsheronum</name>
    <dbReference type="NCBI Taxonomy" id="52560"/>
    <lineage>
        <taxon>Bacteria</taxon>
        <taxon>Pseudomonadati</taxon>
        <taxon>Thermodesulfobacteriota</taxon>
        <taxon>Desulfovibrionia</taxon>
        <taxon>Desulfovibrionales</taxon>
        <taxon>Desulfomicrobiaceae</taxon>
        <taxon>Desulfomicrobium</taxon>
    </lineage>
</organism>
<dbReference type="InterPro" id="IPR027417">
    <property type="entry name" value="P-loop_NTPase"/>
</dbReference>